<feature type="compositionally biased region" description="Polar residues" evidence="1">
    <location>
        <begin position="148"/>
        <end position="192"/>
    </location>
</feature>
<feature type="region of interest" description="Disordered" evidence="1">
    <location>
        <begin position="143"/>
        <end position="192"/>
    </location>
</feature>
<protein>
    <recommendedName>
        <fullName evidence="4">NACHT-NTPase and P-loop NTPases N-terminal domain-containing protein</fullName>
    </recommendedName>
</protein>
<reference evidence="2" key="1">
    <citation type="submission" date="2022-10" db="EMBL/GenBank/DDBJ databases">
        <title>Tapping the CABI collections for fungal endophytes: first genome assemblies for Collariella, Neodidymelliopsis, Ascochyta clinopodiicola, Didymella pomorum, Didymosphaeria variabile, Neocosmospora piperis and Neocucurbitaria cava.</title>
        <authorList>
            <person name="Hill R."/>
        </authorList>
    </citation>
    <scope>NUCLEOTIDE SEQUENCE</scope>
    <source>
        <strain evidence="2">IMI 366586</strain>
    </source>
</reference>
<dbReference type="EMBL" id="JAPEUR010000113">
    <property type="protein sequence ID" value="KAJ4320118.1"/>
    <property type="molecule type" value="Genomic_DNA"/>
</dbReference>
<name>A0A9W8WCU2_9HYPO</name>
<evidence type="ECO:0000313" key="3">
    <source>
        <dbReference type="Proteomes" id="UP001140502"/>
    </source>
</evidence>
<proteinExistence type="predicted"/>
<sequence>MSTNEDCMFFTKTVRENVEKIDPNERNLPPAIPVVGEALAVADKGSAFIVEAEQSSPNQPALTTIRDRGKALDEVVMKLVASPGSVAVAYSDILEKHGNTHAIEKLGREVLESMCELLKTDPAHDELVQELQAEMEKLDAIPPFSQGKGHNTFNHSGSGPQFNNTGSGPQNNNSANGTQWNISSIGSFTPPK</sequence>
<gene>
    <name evidence="2" type="ORF">N0V84_006005</name>
</gene>
<organism evidence="2 3">
    <name type="scientific">Fusarium piperis</name>
    <dbReference type="NCBI Taxonomy" id="1435070"/>
    <lineage>
        <taxon>Eukaryota</taxon>
        <taxon>Fungi</taxon>
        <taxon>Dikarya</taxon>
        <taxon>Ascomycota</taxon>
        <taxon>Pezizomycotina</taxon>
        <taxon>Sordariomycetes</taxon>
        <taxon>Hypocreomycetidae</taxon>
        <taxon>Hypocreales</taxon>
        <taxon>Nectriaceae</taxon>
        <taxon>Fusarium</taxon>
        <taxon>Fusarium solani species complex</taxon>
    </lineage>
</organism>
<dbReference type="AlphaFoldDB" id="A0A9W8WCU2"/>
<evidence type="ECO:0000313" key="2">
    <source>
        <dbReference type="EMBL" id="KAJ4320118.1"/>
    </source>
</evidence>
<evidence type="ECO:0000256" key="1">
    <source>
        <dbReference type="SAM" id="MobiDB-lite"/>
    </source>
</evidence>
<comment type="caution">
    <text evidence="2">The sequence shown here is derived from an EMBL/GenBank/DDBJ whole genome shotgun (WGS) entry which is preliminary data.</text>
</comment>
<accession>A0A9W8WCU2</accession>
<evidence type="ECO:0008006" key="4">
    <source>
        <dbReference type="Google" id="ProtNLM"/>
    </source>
</evidence>
<dbReference type="Proteomes" id="UP001140502">
    <property type="component" value="Unassembled WGS sequence"/>
</dbReference>
<keyword evidence="3" id="KW-1185">Reference proteome</keyword>